<proteinExistence type="predicted"/>
<dbReference type="AlphaFoldDB" id="A0A941EE78"/>
<dbReference type="EMBL" id="JAGSOH010000073">
    <property type="protein sequence ID" value="MBR7829043.1"/>
    <property type="molecule type" value="Genomic_DNA"/>
</dbReference>
<dbReference type="RefSeq" id="WP_212520179.1">
    <property type="nucleotide sequence ID" value="NZ_JAGSOH010000073.1"/>
</dbReference>
<evidence type="ECO:0000313" key="2">
    <source>
        <dbReference type="EMBL" id="MBR7829043.1"/>
    </source>
</evidence>
<keyword evidence="1" id="KW-0732">Signal</keyword>
<evidence type="ECO:0008006" key="4">
    <source>
        <dbReference type="Google" id="ProtNLM"/>
    </source>
</evidence>
<dbReference type="Proteomes" id="UP000676325">
    <property type="component" value="Unassembled WGS sequence"/>
</dbReference>
<dbReference type="PROSITE" id="PS51318">
    <property type="entry name" value="TAT"/>
    <property type="match status" value="1"/>
</dbReference>
<dbReference type="InterPro" id="IPR006311">
    <property type="entry name" value="TAT_signal"/>
</dbReference>
<keyword evidence="3" id="KW-1185">Reference proteome</keyword>
<reference evidence="2" key="1">
    <citation type="submission" date="2021-04" db="EMBL/GenBank/DDBJ databases">
        <title>Genome based classification of Actinospica acidithermotolerans sp. nov., an actinobacterium isolated from an Indonesian hot spring.</title>
        <authorList>
            <person name="Kusuma A.B."/>
            <person name="Putra K.E."/>
            <person name="Nafisah S."/>
            <person name="Loh J."/>
            <person name="Nouioui I."/>
            <person name="Goodfellow M."/>
        </authorList>
    </citation>
    <scope>NUCLEOTIDE SEQUENCE</scope>
    <source>
        <strain evidence="2">MGRD01-02</strain>
    </source>
</reference>
<protein>
    <recommendedName>
        <fullName evidence="4">DUF5666 domain-containing protein</fullName>
    </recommendedName>
</protein>
<comment type="caution">
    <text evidence="2">The sequence shown here is derived from an EMBL/GenBank/DDBJ whole genome shotgun (WGS) entry which is preliminary data.</text>
</comment>
<name>A0A941EE78_9ACTN</name>
<accession>A0A941EE78</accession>
<organism evidence="2 3">
    <name type="scientific">Actinospica acidithermotolerans</name>
    <dbReference type="NCBI Taxonomy" id="2828514"/>
    <lineage>
        <taxon>Bacteria</taxon>
        <taxon>Bacillati</taxon>
        <taxon>Actinomycetota</taxon>
        <taxon>Actinomycetes</taxon>
        <taxon>Catenulisporales</taxon>
        <taxon>Actinospicaceae</taxon>
        <taxon>Actinospica</taxon>
    </lineage>
</organism>
<sequence length="188" mass="18807">MNSAITMRRAVLAAAGIAVAGGVVFGATEAFAASPAASAGTAADAASTTTSTTEAGKACADAAHPARCAARHEAARDRGARFKGGAHGQETVKDKAGSYVVREWQVGKVESVSGSTVTVKDGAGATWTWTVDSATKYRVDGTKGALSGVHAGDTILIRGQQKGSANDATAVFDPNQSKLAVELQGDAG</sequence>
<evidence type="ECO:0000313" key="3">
    <source>
        <dbReference type="Proteomes" id="UP000676325"/>
    </source>
</evidence>
<feature type="signal peptide" evidence="1">
    <location>
        <begin position="1"/>
        <end position="32"/>
    </location>
</feature>
<evidence type="ECO:0000256" key="1">
    <source>
        <dbReference type="SAM" id="SignalP"/>
    </source>
</evidence>
<feature type="chain" id="PRO_5037368748" description="DUF5666 domain-containing protein" evidence="1">
    <location>
        <begin position="33"/>
        <end position="188"/>
    </location>
</feature>
<gene>
    <name evidence="2" type="ORF">KDK95_22240</name>
</gene>